<dbReference type="InterPro" id="IPR028994">
    <property type="entry name" value="Integrin_alpha_N"/>
</dbReference>
<reference evidence="2 3" key="1">
    <citation type="submission" date="2023-04" db="EMBL/GenBank/DDBJ databases">
        <title>A novel bacteria isolated from coastal sediment.</title>
        <authorList>
            <person name="Liu X.-J."/>
            <person name="Du Z.-J."/>
        </authorList>
    </citation>
    <scope>NUCLEOTIDE SEQUENCE [LARGE SCALE GENOMIC DNA]</scope>
    <source>
        <strain evidence="2 3">SDUM461004</strain>
    </source>
</reference>
<dbReference type="EMBL" id="JARXIC010000001">
    <property type="protein sequence ID" value="MDQ8192933.1"/>
    <property type="molecule type" value="Genomic_DNA"/>
</dbReference>
<keyword evidence="1" id="KW-0732">Signal</keyword>
<evidence type="ECO:0000256" key="1">
    <source>
        <dbReference type="ARBA" id="ARBA00022729"/>
    </source>
</evidence>
<accession>A0ABU1AFN3</accession>
<organism evidence="2 3">
    <name type="scientific">Thalassobacterium sedimentorum</name>
    <dbReference type="NCBI Taxonomy" id="3041258"/>
    <lineage>
        <taxon>Bacteria</taxon>
        <taxon>Pseudomonadati</taxon>
        <taxon>Verrucomicrobiota</taxon>
        <taxon>Opitutia</taxon>
        <taxon>Puniceicoccales</taxon>
        <taxon>Coraliomargaritaceae</taxon>
        <taxon>Thalassobacterium</taxon>
    </lineage>
</organism>
<dbReference type="Pfam" id="PF13517">
    <property type="entry name" value="FG-GAP_3"/>
    <property type="match status" value="1"/>
</dbReference>
<dbReference type="PANTHER" id="PTHR44103:SF1">
    <property type="entry name" value="PROPROTEIN CONVERTASE P"/>
    <property type="match status" value="1"/>
</dbReference>
<sequence length="950" mass="105557">MIKKQSILSATVTLLALTAPQSNTFSQQFTELPHLRVEKDTIHPLSLGFTGRSIIPWFGPDEAPAILIGTHSKYFPVRTNLYRATGNDGSGKAYALPADYPLYEAIPFDEAHLGRAASIGAGHYQTINREDGLFDLIRFKSDAPYYFHNIGEPGAPIFAEPYVIKMAQEMPSNERWIADVNGDEIPDILVGGLTDKSQRFNQYPDWPQEKGPWSGNDHPNMGSLPDTDIQNFRGYDIAGNWMGMPIRKYLWWAKGSLNEKKQLEFGAFRHVRYGQTDYPVQLQDFGTQLSPVVIEDEGQKYIALFTGVDKSMALPLRGEDNGELRTGKSVPLMNDNAPLITVNFANVMGLADMNGDGHEDIIVGSGANGRLTVISGTRIGEFKEIGNIFTKGGRISGDTLSVPIRGDWDNDGYPDIVLGDASGFYSLWRGSADPLVYQSCDFFSTDSGVVRHRPVDGNLQGSNEDGWSYTQPELFDWDGDGYLDLISNDNEAKLFLYRGNGTPHVKERERFMYKGKPLPLAWRSRPAVIDGKFGVAGDDRNCLLFMTWDRKLAYAIPEKNGSLNMEKIVEVTYESGSSIILSGPAGHSGRVKFAIADWDEDGTWDLVCGVQRRLQAYFRYGSTESPSSAPYWFRNVGTNEHPVFDPSRLITFKDGSPIVVNGHEFSAFPTDLNDDGHLDIIFGEDEGFVFYQMRDQLAWDESVDTIKQAMATEARLLKNSQNLPQGQLLFEGWEYPLGSVKEGTLNNGKGWNSPWETNVPKANILEIPLHTIGAFAANKHERFIQISGDGKENGSIRRDLNQPFNLNQDQAVTLVYSIDWEREDSSNNLGYEAITLLNLCNPTGSSLIAIGTTSNEELEISFGNTAQKTTQRLDAVGSWTLRAEIDLTPKGEPTEVRIIVSKDTLPTKIHTNQWQLKANANIEGVVNNLVLSVGKFAGRVSFDNLELSTN</sequence>
<name>A0ABU1AFN3_9BACT</name>
<dbReference type="RefSeq" id="WP_308983441.1">
    <property type="nucleotide sequence ID" value="NZ_JARXIC010000001.1"/>
</dbReference>
<dbReference type="Proteomes" id="UP001243717">
    <property type="component" value="Unassembled WGS sequence"/>
</dbReference>
<evidence type="ECO:0000313" key="2">
    <source>
        <dbReference type="EMBL" id="MDQ8192933.1"/>
    </source>
</evidence>
<evidence type="ECO:0000313" key="3">
    <source>
        <dbReference type="Proteomes" id="UP001243717"/>
    </source>
</evidence>
<dbReference type="PANTHER" id="PTHR44103">
    <property type="entry name" value="PROPROTEIN CONVERTASE P"/>
    <property type="match status" value="1"/>
</dbReference>
<proteinExistence type="predicted"/>
<dbReference type="SUPFAM" id="SSF69318">
    <property type="entry name" value="Integrin alpha N-terminal domain"/>
    <property type="match status" value="1"/>
</dbReference>
<keyword evidence="3" id="KW-1185">Reference proteome</keyword>
<dbReference type="InterPro" id="IPR013517">
    <property type="entry name" value="FG-GAP"/>
</dbReference>
<comment type="caution">
    <text evidence="2">The sequence shown here is derived from an EMBL/GenBank/DDBJ whole genome shotgun (WGS) entry which is preliminary data.</text>
</comment>
<protein>
    <submittedName>
        <fullName evidence="2">VCBS repeat-containing protein</fullName>
    </submittedName>
</protein>
<gene>
    <name evidence="2" type="ORF">QEH59_00750</name>
</gene>
<dbReference type="Gene3D" id="2.130.10.130">
    <property type="entry name" value="Integrin alpha, N-terminal"/>
    <property type="match status" value="1"/>
</dbReference>